<evidence type="ECO:0000256" key="4">
    <source>
        <dbReference type="ARBA" id="ARBA00023098"/>
    </source>
</evidence>
<sequence>MDGPSSIFSTLWSILRHLFLLVWVEPWAKPHINGDTAPATYEDWYTGQFEYDAIHGIDEWVKVDRHRSYDWQILRTLKRDLERSRRMGDERGLCSQLRAQSSRNMCRILSPALYRKSKIQTKRLIHDYVMEVRHCITYIADRNAVTNGAGAGPIVPAQEKRQAIIDMRTALGRTSLVLQGGAMISMSHLGVVKALYLQRLLPRIITGTSSGALIAAHVCVTKDEDLIGVLEATKINLDAFLRSRERRATGGLKSWFNSSFFATIKRRYQRYRKSHHVFDIDVLHECTRDNLGDITFEEAYAKTGRILNITIAMSEVVGTPQLLNYLTAPHVLVRSAVVASIATSKAMYAPVHLLCKSASGDITLYFAADFSEKGCNLHRIATVHPEAPLTRIGELFNVNHFIVSQSRPYVAPFIQLQSFADRHQPLGILVRFVLDEMLHWLQVMNHFGMLPTILQRVLMDEVVPTLASWSKVSITPQLGLWDFLSIFDTPTPAKLQKWSARGEKCTWPYICELKVRCDIELELDVAYTNLRRRGGMGSVIRHRADP</sequence>
<accession>A0A0D2KFC8</accession>
<evidence type="ECO:0000256" key="5">
    <source>
        <dbReference type="PROSITE-ProRule" id="PRU01161"/>
    </source>
</evidence>
<evidence type="ECO:0000256" key="3">
    <source>
        <dbReference type="ARBA" id="ARBA00022963"/>
    </source>
</evidence>
<protein>
    <recommendedName>
        <fullName evidence="7">PNPLA domain-containing protein</fullName>
    </recommendedName>
</protein>
<feature type="domain" description="PNPLA" evidence="7">
    <location>
        <begin position="176"/>
        <end position="368"/>
    </location>
</feature>
<feature type="signal peptide" evidence="6">
    <location>
        <begin position="1"/>
        <end position="30"/>
    </location>
</feature>
<dbReference type="OrthoDB" id="10049244at2759"/>
<dbReference type="PANTHER" id="PTHR14226">
    <property type="entry name" value="NEUROPATHY TARGET ESTERASE/SWISS CHEESE D.MELANOGASTER"/>
    <property type="match status" value="1"/>
</dbReference>
<dbReference type="GO" id="GO:0006641">
    <property type="term" value="P:triglyceride metabolic process"/>
    <property type="evidence" value="ECO:0007669"/>
    <property type="project" value="UniProtKB-ARBA"/>
</dbReference>
<comment type="caution">
    <text evidence="5">Lacks conserved residue(s) required for the propagation of feature annotation.</text>
</comment>
<feature type="chain" id="PRO_5002245685" description="PNPLA domain-containing protein" evidence="6">
    <location>
        <begin position="31"/>
        <end position="546"/>
    </location>
</feature>
<dbReference type="EMBL" id="KN848064">
    <property type="protein sequence ID" value="KIY02155.1"/>
    <property type="molecule type" value="Genomic_DNA"/>
</dbReference>
<feature type="short sequence motif" description="GXSXG" evidence="5">
    <location>
        <begin position="207"/>
        <end position="211"/>
    </location>
</feature>
<keyword evidence="6" id="KW-0732">Signal</keyword>
<keyword evidence="9" id="KW-1185">Reference proteome</keyword>
<dbReference type="InterPro" id="IPR016035">
    <property type="entry name" value="Acyl_Trfase/lysoPLipase"/>
</dbReference>
<evidence type="ECO:0000256" key="1">
    <source>
        <dbReference type="ARBA" id="ARBA00002682"/>
    </source>
</evidence>
<evidence type="ECO:0000256" key="2">
    <source>
        <dbReference type="ARBA" id="ARBA00022801"/>
    </source>
</evidence>
<gene>
    <name evidence="8" type="ORF">Z520_02293</name>
</gene>
<evidence type="ECO:0000313" key="9">
    <source>
        <dbReference type="Proteomes" id="UP000053411"/>
    </source>
</evidence>
<dbReference type="RefSeq" id="XP_016636277.1">
    <property type="nucleotide sequence ID" value="XM_016772807.1"/>
</dbReference>
<dbReference type="InterPro" id="IPR002641">
    <property type="entry name" value="PNPLA_dom"/>
</dbReference>
<dbReference type="PROSITE" id="PS51635">
    <property type="entry name" value="PNPLA"/>
    <property type="match status" value="1"/>
</dbReference>
<dbReference type="SUPFAM" id="SSF52151">
    <property type="entry name" value="FabD/lysophospholipase-like"/>
    <property type="match status" value="1"/>
</dbReference>
<evidence type="ECO:0000256" key="6">
    <source>
        <dbReference type="SAM" id="SignalP"/>
    </source>
</evidence>
<dbReference type="GeneID" id="27708039"/>
<keyword evidence="2" id="KW-0378">Hydrolase</keyword>
<dbReference type="PANTHER" id="PTHR14226:SF44">
    <property type="entry name" value="TRIACYLGLYCEROL LIPASE 3"/>
    <property type="match status" value="1"/>
</dbReference>
<dbReference type="STRING" id="1442371.A0A0D2KFC8"/>
<name>A0A0D2KFC8_9EURO</name>
<evidence type="ECO:0000313" key="8">
    <source>
        <dbReference type="EMBL" id="KIY02155.1"/>
    </source>
</evidence>
<dbReference type="Gene3D" id="3.40.1090.10">
    <property type="entry name" value="Cytosolic phospholipase A2 catalytic domain"/>
    <property type="match status" value="1"/>
</dbReference>
<dbReference type="Pfam" id="PF01734">
    <property type="entry name" value="Patatin"/>
    <property type="match status" value="1"/>
</dbReference>
<dbReference type="InterPro" id="IPR050301">
    <property type="entry name" value="NTE"/>
</dbReference>
<proteinExistence type="predicted"/>
<keyword evidence="4" id="KW-0443">Lipid metabolism</keyword>
<dbReference type="InterPro" id="IPR021771">
    <property type="entry name" value="Triacylglycerol_lipase_N"/>
</dbReference>
<organism evidence="8 9">
    <name type="scientific">Fonsecaea multimorphosa CBS 102226</name>
    <dbReference type="NCBI Taxonomy" id="1442371"/>
    <lineage>
        <taxon>Eukaryota</taxon>
        <taxon>Fungi</taxon>
        <taxon>Dikarya</taxon>
        <taxon>Ascomycota</taxon>
        <taxon>Pezizomycotina</taxon>
        <taxon>Eurotiomycetes</taxon>
        <taxon>Chaetothyriomycetidae</taxon>
        <taxon>Chaetothyriales</taxon>
        <taxon>Herpotrichiellaceae</taxon>
        <taxon>Fonsecaea</taxon>
    </lineage>
</organism>
<dbReference type="GO" id="GO:0004806">
    <property type="term" value="F:triacylglycerol lipase activity"/>
    <property type="evidence" value="ECO:0007669"/>
    <property type="project" value="InterPro"/>
</dbReference>
<keyword evidence="3" id="KW-0442">Lipid degradation</keyword>
<dbReference type="Proteomes" id="UP000053411">
    <property type="component" value="Unassembled WGS sequence"/>
</dbReference>
<comment type="function">
    <text evidence="1">Probable lipid hydrolase.</text>
</comment>
<reference evidence="8 9" key="1">
    <citation type="submission" date="2015-01" db="EMBL/GenBank/DDBJ databases">
        <title>The Genome Sequence of Fonsecaea multimorphosa CBS 102226.</title>
        <authorList>
            <consortium name="The Broad Institute Genomics Platform"/>
            <person name="Cuomo C."/>
            <person name="de Hoog S."/>
            <person name="Gorbushina A."/>
            <person name="Stielow B."/>
            <person name="Teixiera M."/>
            <person name="Abouelleil A."/>
            <person name="Chapman S.B."/>
            <person name="Priest M."/>
            <person name="Young S.K."/>
            <person name="Wortman J."/>
            <person name="Nusbaum C."/>
            <person name="Birren B."/>
        </authorList>
    </citation>
    <scope>NUCLEOTIDE SEQUENCE [LARGE SCALE GENOMIC DNA]</scope>
    <source>
        <strain evidence="8 9">CBS 102226</strain>
    </source>
</reference>
<dbReference type="GO" id="GO:0016042">
    <property type="term" value="P:lipid catabolic process"/>
    <property type="evidence" value="ECO:0007669"/>
    <property type="project" value="UniProtKB-KW"/>
</dbReference>
<dbReference type="AlphaFoldDB" id="A0A0D2KFC8"/>
<dbReference type="VEuPathDB" id="FungiDB:Z520_02293"/>
<dbReference type="Pfam" id="PF11815">
    <property type="entry name" value="DUF3336"/>
    <property type="match status" value="1"/>
</dbReference>
<evidence type="ECO:0000259" key="7">
    <source>
        <dbReference type="PROSITE" id="PS51635"/>
    </source>
</evidence>